<accession>I3CAE7</accession>
<dbReference type="SUPFAM" id="SSF49265">
    <property type="entry name" value="Fibronectin type III"/>
    <property type="match status" value="1"/>
</dbReference>
<dbReference type="InterPro" id="IPR013783">
    <property type="entry name" value="Ig-like_fold"/>
</dbReference>
<dbReference type="EMBL" id="JH651379">
    <property type="protein sequence ID" value="EIJ40590.1"/>
    <property type="molecule type" value="Genomic_DNA"/>
</dbReference>
<dbReference type="AlphaFoldDB" id="I3CAE7"/>
<reference evidence="2 3" key="1">
    <citation type="submission" date="2012-02" db="EMBL/GenBank/DDBJ databases">
        <title>Improved High-Quality Draft genome of Joostella marina DSM 19592.</title>
        <authorList>
            <consortium name="US DOE Joint Genome Institute (JGI-PGF)"/>
            <person name="Lucas S."/>
            <person name="Copeland A."/>
            <person name="Lapidus A."/>
            <person name="Bruce D."/>
            <person name="Goodwin L."/>
            <person name="Pitluck S."/>
            <person name="Peters L."/>
            <person name="Chertkov O."/>
            <person name="Ovchinnikova G."/>
            <person name="Kyrpides N."/>
            <person name="Mavromatis K."/>
            <person name="Detter J.C."/>
            <person name="Han C."/>
            <person name="Land M."/>
            <person name="Hauser L."/>
            <person name="Markowitz V."/>
            <person name="Cheng J.-F."/>
            <person name="Hugenholtz P."/>
            <person name="Woyke T."/>
            <person name="Wu D."/>
            <person name="Tindall B."/>
            <person name="Brambilla E."/>
            <person name="Klenk H.-P."/>
            <person name="Eisen J.A."/>
        </authorList>
    </citation>
    <scope>NUCLEOTIDE SEQUENCE [LARGE SCALE GENOMIC DNA]</scope>
    <source>
        <strain evidence="2 3">DSM 19592</strain>
    </source>
</reference>
<dbReference type="Proteomes" id="UP000004690">
    <property type="component" value="Unassembled WGS sequence"/>
</dbReference>
<sequence length="236" mass="26534">MKKLNFLYIIISILITACGGSDDGPEPVPEPTPEPVNNAPSLPNLDYPTEDLVCIDNNVTFKWLEATDKDGDKITYQVQISDVSDFSKTDYNDLTPDLSKKYNLPKGKTFYWRVKAIDSKEAESSYTKASRFFTERDAEVNQVPNQPTIITPANNIVISKSSVSIQWQATDPDNDVILYDMYFGTDPEALPLIIESASQNNYLATLQPKTKYYWKIVVKDHKGGVTIGNIWSFSTN</sequence>
<dbReference type="InterPro" id="IPR036116">
    <property type="entry name" value="FN3_sf"/>
</dbReference>
<dbReference type="Gene3D" id="2.60.40.10">
    <property type="entry name" value="Immunoglobulins"/>
    <property type="match status" value="2"/>
</dbReference>
<evidence type="ECO:0008006" key="4">
    <source>
        <dbReference type="Google" id="ProtNLM"/>
    </source>
</evidence>
<keyword evidence="3" id="KW-1185">Reference proteome</keyword>
<dbReference type="RefSeq" id="WP_008614997.1">
    <property type="nucleotide sequence ID" value="NZ_JH651379.1"/>
</dbReference>
<dbReference type="eggNOG" id="COG1520">
    <property type="taxonomic scope" value="Bacteria"/>
</dbReference>
<feature type="region of interest" description="Disordered" evidence="1">
    <location>
        <begin position="21"/>
        <end position="43"/>
    </location>
</feature>
<name>I3CAE7_9FLAO</name>
<gene>
    <name evidence="2" type="ORF">JoomaDRAFT_3654</name>
</gene>
<protein>
    <recommendedName>
        <fullName evidence="4">Fibronectin type III domain-containing protein</fullName>
    </recommendedName>
</protein>
<evidence type="ECO:0000313" key="3">
    <source>
        <dbReference type="Proteomes" id="UP000004690"/>
    </source>
</evidence>
<evidence type="ECO:0000313" key="2">
    <source>
        <dbReference type="EMBL" id="EIJ40590.1"/>
    </source>
</evidence>
<dbReference type="STRING" id="926559.JoomaDRAFT_3654"/>
<proteinExistence type="predicted"/>
<evidence type="ECO:0000256" key="1">
    <source>
        <dbReference type="SAM" id="MobiDB-lite"/>
    </source>
</evidence>
<organism evidence="2 3">
    <name type="scientific">Galbibacter orientalis DSM 19592</name>
    <dbReference type="NCBI Taxonomy" id="926559"/>
    <lineage>
        <taxon>Bacteria</taxon>
        <taxon>Pseudomonadati</taxon>
        <taxon>Bacteroidota</taxon>
        <taxon>Flavobacteriia</taxon>
        <taxon>Flavobacteriales</taxon>
        <taxon>Flavobacteriaceae</taxon>
        <taxon>Galbibacter</taxon>
    </lineage>
</organism>
<dbReference type="PROSITE" id="PS51257">
    <property type="entry name" value="PROKAR_LIPOPROTEIN"/>
    <property type="match status" value="1"/>
</dbReference>
<dbReference type="HOGENOM" id="CLU_103348_0_0_10"/>
<dbReference type="OrthoDB" id="789771at2"/>